<reference evidence="1" key="1">
    <citation type="submission" date="2022-04" db="EMBL/GenBank/DDBJ databases">
        <title>Hymenobacter sp. isolated from the air.</title>
        <authorList>
            <person name="Won M."/>
            <person name="Lee C.-M."/>
            <person name="Woen H.-Y."/>
            <person name="Kwon S.-W."/>
        </authorList>
    </citation>
    <scope>NUCLEOTIDE SEQUENCE</scope>
    <source>
        <strain evidence="1">5420S-77</strain>
    </source>
</reference>
<evidence type="ECO:0000313" key="2">
    <source>
        <dbReference type="Proteomes" id="UP000830401"/>
    </source>
</evidence>
<keyword evidence="2" id="KW-1185">Reference proteome</keyword>
<organism evidence="1 2">
    <name type="scientific">Hymenobacter volaticus</name>
    <dbReference type="NCBI Taxonomy" id="2932254"/>
    <lineage>
        <taxon>Bacteria</taxon>
        <taxon>Pseudomonadati</taxon>
        <taxon>Bacteroidota</taxon>
        <taxon>Cytophagia</taxon>
        <taxon>Cytophagales</taxon>
        <taxon>Hymenobacteraceae</taxon>
        <taxon>Hymenobacter</taxon>
    </lineage>
</organism>
<name>A0ABY4G1B5_9BACT</name>
<dbReference type="Proteomes" id="UP000830401">
    <property type="component" value="Chromosome"/>
</dbReference>
<gene>
    <name evidence="1" type="ORF">MUN86_13670</name>
</gene>
<protein>
    <submittedName>
        <fullName evidence="1">Uncharacterized protein</fullName>
    </submittedName>
</protein>
<accession>A0ABY4G1B5</accession>
<proteinExistence type="predicted"/>
<dbReference type="EMBL" id="CP095061">
    <property type="protein sequence ID" value="UOQ64626.1"/>
    <property type="molecule type" value="Genomic_DNA"/>
</dbReference>
<evidence type="ECO:0000313" key="1">
    <source>
        <dbReference type="EMBL" id="UOQ64626.1"/>
    </source>
</evidence>
<dbReference type="RefSeq" id="WP_245118517.1">
    <property type="nucleotide sequence ID" value="NZ_CP095061.1"/>
</dbReference>
<sequence length="56" mass="5929">MSTASQAVKLPDMVADTLCLSVGIGTAPRTEAVMNGTYHERPFPPAAELGLERNVN</sequence>